<evidence type="ECO:0000256" key="2">
    <source>
        <dbReference type="ARBA" id="ARBA00023002"/>
    </source>
</evidence>
<comment type="caution">
    <text evidence="5">The sequence shown here is derived from an EMBL/GenBank/DDBJ whole genome shotgun (WGS) entry which is preliminary data.</text>
</comment>
<dbReference type="EMBL" id="BAAAQX010000069">
    <property type="protein sequence ID" value="GAA2216446.1"/>
    <property type="molecule type" value="Genomic_DNA"/>
</dbReference>
<evidence type="ECO:0000259" key="4">
    <source>
        <dbReference type="SMART" id="SM00846"/>
    </source>
</evidence>
<protein>
    <submittedName>
        <fullName evidence="5">Type I glyceraldehyde-3-phosphate dehydrogenase</fullName>
    </submittedName>
</protein>
<dbReference type="SMART" id="SM00846">
    <property type="entry name" value="Gp_dh_N"/>
    <property type="match status" value="1"/>
</dbReference>
<keyword evidence="6" id="KW-1185">Reference proteome</keyword>
<dbReference type="Proteomes" id="UP001499843">
    <property type="component" value="Unassembled WGS sequence"/>
</dbReference>
<dbReference type="Gene3D" id="3.30.360.10">
    <property type="entry name" value="Dihydrodipicolinate Reductase, domain 2"/>
    <property type="match status" value="1"/>
</dbReference>
<name>A0ABN3D4A1_9ACTN</name>
<evidence type="ECO:0000313" key="5">
    <source>
        <dbReference type="EMBL" id="GAA2216446.1"/>
    </source>
</evidence>
<dbReference type="SUPFAM" id="SSF51735">
    <property type="entry name" value="NAD(P)-binding Rossmann-fold domains"/>
    <property type="match status" value="1"/>
</dbReference>
<dbReference type="Gene3D" id="3.40.50.720">
    <property type="entry name" value="NAD(P)-binding Rossmann-like Domain"/>
    <property type="match status" value="1"/>
</dbReference>
<gene>
    <name evidence="5" type="primary">gap_2</name>
    <name evidence="5" type="ORF">GCM10009850_119150</name>
</gene>
<feature type="domain" description="Glyceraldehyde 3-phosphate dehydrogenase NAD(P) binding" evidence="4">
    <location>
        <begin position="1"/>
        <end position="149"/>
    </location>
</feature>
<dbReference type="InterPro" id="IPR036291">
    <property type="entry name" value="NAD(P)-bd_dom_sf"/>
</dbReference>
<dbReference type="InterPro" id="IPR020829">
    <property type="entry name" value="GlycerAld_3-P_DH_cat"/>
</dbReference>
<dbReference type="InterPro" id="IPR006424">
    <property type="entry name" value="Glyceraldehyde-3-P_DH_1"/>
</dbReference>
<dbReference type="SUPFAM" id="SSF55347">
    <property type="entry name" value="Glyceraldehyde-3-phosphate dehydrogenase-like, C-terminal domain"/>
    <property type="match status" value="1"/>
</dbReference>
<sequence>MRIGINGFGRIGRAVLRRALRTDLEIVAINDITNEATLAHLLKHDSTYGPLGLPVTAAPGLLEVNGRSIAVTSCGDPAQIDWRAYDVELVIDATGRFRTRDALAGHLKGGAHRVLLSAPGKGLDATIVPGVNDATYDPSRHEIVSLASCTTNCVAPMVKVLHERFSLVRGFMTTIHAYTGDQMLLDAPHKDPRRARSAAVNIVPTTTGAARMVGQVLPELDGRLDGVAIRVPVEDGSITDLSAQLARPVTVQEINDAFAGAARDELHGILRYSTDPLVSRDIIGDAASCVFDSALTQASGELVKVFGWYDNEWGYANRLVEMAQRMT</sequence>
<organism evidence="5 6">
    <name type="scientific">Nonomuraea monospora</name>
    <dbReference type="NCBI Taxonomy" id="568818"/>
    <lineage>
        <taxon>Bacteria</taxon>
        <taxon>Bacillati</taxon>
        <taxon>Actinomycetota</taxon>
        <taxon>Actinomycetes</taxon>
        <taxon>Streptosporangiales</taxon>
        <taxon>Streptosporangiaceae</taxon>
        <taxon>Nonomuraea</taxon>
    </lineage>
</organism>
<dbReference type="Pfam" id="PF00044">
    <property type="entry name" value="Gp_dh_N"/>
    <property type="match status" value="1"/>
</dbReference>
<dbReference type="InterPro" id="IPR020828">
    <property type="entry name" value="GlycerAld_3-P_DH_NAD(P)-bd"/>
</dbReference>
<dbReference type="CDD" id="cd05214">
    <property type="entry name" value="GAPDH_I_N"/>
    <property type="match status" value="1"/>
</dbReference>
<dbReference type="CDD" id="cd18126">
    <property type="entry name" value="GAPDH_I_C"/>
    <property type="match status" value="1"/>
</dbReference>
<reference evidence="5 6" key="1">
    <citation type="journal article" date="2019" name="Int. J. Syst. Evol. Microbiol.">
        <title>The Global Catalogue of Microorganisms (GCM) 10K type strain sequencing project: providing services to taxonomists for standard genome sequencing and annotation.</title>
        <authorList>
            <consortium name="The Broad Institute Genomics Platform"/>
            <consortium name="The Broad Institute Genome Sequencing Center for Infectious Disease"/>
            <person name="Wu L."/>
            <person name="Ma J."/>
        </authorList>
    </citation>
    <scope>NUCLEOTIDE SEQUENCE [LARGE SCALE GENOMIC DNA]</scope>
    <source>
        <strain evidence="5 6">JCM 16114</strain>
    </source>
</reference>
<proteinExistence type="inferred from homology"/>
<accession>A0ABN3D4A1</accession>
<dbReference type="PANTHER" id="PTHR43148">
    <property type="entry name" value="GLYCERALDEHYDE-3-PHOSPHATE DEHYDROGENASE 2"/>
    <property type="match status" value="1"/>
</dbReference>
<dbReference type="PIRSF" id="PIRSF000149">
    <property type="entry name" value="GAP_DH"/>
    <property type="match status" value="1"/>
</dbReference>
<evidence type="ECO:0000313" key="6">
    <source>
        <dbReference type="Proteomes" id="UP001499843"/>
    </source>
</evidence>
<comment type="similarity">
    <text evidence="1 3">Belongs to the glyceraldehyde-3-phosphate dehydrogenase family.</text>
</comment>
<dbReference type="NCBIfam" id="TIGR01534">
    <property type="entry name" value="GAPDH-I"/>
    <property type="match status" value="1"/>
</dbReference>
<evidence type="ECO:0000256" key="3">
    <source>
        <dbReference type="RuleBase" id="RU000397"/>
    </source>
</evidence>
<evidence type="ECO:0000256" key="1">
    <source>
        <dbReference type="ARBA" id="ARBA00007406"/>
    </source>
</evidence>
<dbReference type="InterPro" id="IPR020831">
    <property type="entry name" value="GlycerAld/Erythrose_P_DH"/>
</dbReference>
<dbReference type="RefSeq" id="WP_344496052.1">
    <property type="nucleotide sequence ID" value="NZ_BAAAQX010000069.1"/>
</dbReference>
<dbReference type="PRINTS" id="PR00078">
    <property type="entry name" value="G3PDHDRGNASE"/>
</dbReference>
<keyword evidence="2" id="KW-0560">Oxidoreductase</keyword>
<dbReference type="Pfam" id="PF02800">
    <property type="entry name" value="Gp_dh_C"/>
    <property type="match status" value="1"/>
</dbReference>